<dbReference type="InterPro" id="IPR014720">
    <property type="entry name" value="dsRBD_dom"/>
</dbReference>
<feature type="domain" description="RNase III" evidence="5">
    <location>
        <begin position="37"/>
        <end position="165"/>
    </location>
</feature>
<dbReference type="Pfam" id="PF00636">
    <property type="entry name" value="Ribonuclease_3"/>
    <property type="match status" value="1"/>
</dbReference>
<protein>
    <submittedName>
        <fullName evidence="6">Ribonuclease III</fullName>
    </submittedName>
</protein>
<evidence type="ECO:0000313" key="6">
    <source>
        <dbReference type="EMBL" id="QBK89846.1"/>
    </source>
</evidence>
<name>A0A481Z2A4_9VIRU</name>
<dbReference type="EMBL" id="MK500443">
    <property type="protein sequence ID" value="QBK89846.1"/>
    <property type="molecule type" value="Genomic_DNA"/>
</dbReference>
<dbReference type="GO" id="GO:0006396">
    <property type="term" value="P:RNA processing"/>
    <property type="evidence" value="ECO:0007669"/>
    <property type="project" value="InterPro"/>
</dbReference>
<evidence type="ECO:0000259" key="5">
    <source>
        <dbReference type="PROSITE" id="PS50142"/>
    </source>
</evidence>
<dbReference type="GO" id="GO:0004525">
    <property type="term" value="F:ribonuclease III activity"/>
    <property type="evidence" value="ECO:0007669"/>
    <property type="project" value="InterPro"/>
</dbReference>
<dbReference type="GO" id="GO:0003723">
    <property type="term" value="F:RNA binding"/>
    <property type="evidence" value="ECO:0007669"/>
    <property type="project" value="UniProtKB-UniRule"/>
</dbReference>
<evidence type="ECO:0000259" key="4">
    <source>
        <dbReference type="PROSITE" id="PS50137"/>
    </source>
</evidence>
<dbReference type="PROSITE" id="PS50142">
    <property type="entry name" value="RNASE_3_2"/>
    <property type="match status" value="2"/>
</dbReference>
<dbReference type="SMART" id="SM00535">
    <property type="entry name" value="RIBOc"/>
    <property type="match status" value="2"/>
</dbReference>
<dbReference type="Gene3D" id="1.10.1520.10">
    <property type="entry name" value="Ribonuclease III domain"/>
    <property type="match status" value="2"/>
</dbReference>
<feature type="domain" description="DRBM" evidence="4">
    <location>
        <begin position="608"/>
        <end position="703"/>
    </location>
</feature>
<gene>
    <name evidence="6" type="ORF">LCPAC101_01290</name>
</gene>
<feature type="compositionally biased region" description="Acidic residues" evidence="3">
    <location>
        <begin position="413"/>
        <end position="426"/>
    </location>
</feature>
<feature type="region of interest" description="Disordered" evidence="3">
    <location>
        <begin position="342"/>
        <end position="364"/>
    </location>
</feature>
<sequence>MENVESRVVVSPTKDLFIRDENLWLKGLQNYIYESILSKSLSRKDINYDDSRYKLVSGKGMEVFVKAFTHDTVEPNVINNYETLEELGDSSVDTAFTALLIKKFPDIEANVYSDMKNYYLAKTKQAELSNELGIPKWMRLTIPHDEGTMEDGLESVHGALFVVGERILGPGNGQLLNVNFVHNIYDMDNITIDILMDPISQIKNIFEILHWFPSDQKQLDMDKIESIKKKSSSQWQFDIIIPEEGRDFIRNNKIGIFEGKSRPILASQWGNNRNTAKKNAYLQAIDILNDEYGINIKNAKDIYKQSTANVKDEVLNIDDEINEEDEEDLLEEFGDLNLSEIINESDGPNEQDKSDLNEDLDDQDEEKRMLSHSLDLRRSTESRDVGDFDDEESLLSESLLESSDGDYGKGVGFDDDDSVEFSESGSEGEDIDIEYMKILSVFLLDNIIPLLISDTINEYEKLLSQEAMEIFLRAFTHKTFNTDILKNNINMEKLGDTSMETTFLYNVIQKYPDIGPGTLSNMKNYYMSKDIKNEISKKLDLPEWLRSNVVHELSGDTPEKTLNALAGGIYLVGDLIYGDGYGQLLNSNFVSRIYNFEDDVTIENMLNNPITQLKDIMERLHWFPYGIKQMDLDSYMKFTKNPNKKYKWQLDIIMPEEGKEYIMENKIGKYDGKSHSVFGSQWAGTKRNAKEKAAKQALEVLKKDYYIDKKYVDLFIKNAKWDKLSDKSKDKLANDGYDSVDYIYTKRGKSQYLHMVGINVNTSDILLVIKDTGYTNRESLVSKINKIYDDIGRQSIGNIIEINDNKFKKY</sequence>
<dbReference type="InterPro" id="IPR000999">
    <property type="entry name" value="RNase_III_dom"/>
</dbReference>
<evidence type="ECO:0000256" key="3">
    <source>
        <dbReference type="SAM" id="MobiDB-lite"/>
    </source>
</evidence>
<keyword evidence="1 2" id="KW-0694">RNA-binding</keyword>
<feature type="region of interest" description="Disordered" evidence="3">
    <location>
        <begin position="381"/>
        <end position="426"/>
    </location>
</feature>
<organism evidence="6">
    <name type="scientific">Pithovirus LCPAC101</name>
    <dbReference type="NCBI Taxonomy" id="2506586"/>
    <lineage>
        <taxon>Viruses</taxon>
        <taxon>Pithoviruses</taxon>
    </lineage>
</organism>
<feature type="domain" description="RNase III" evidence="5">
    <location>
        <begin position="452"/>
        <end position="574"/>
    </location>
</feature>
<evidence type="ECO:0000256" key="1">
    <source>
        <dbReference type="ARBA" id="ARBA00022884"/>
    </source>
</evidence>
<dbReference type="CDD" id="cd00593">
    <property type="entry name" value="RIBOc"/>
    <property type="match status" value="2"/>
</dbReference>
<evidence type="ECO:0000256" key="2">
    <source>
        <dbReference type="PROSITE-ProRule" id="PRU00266"/>
    </source>
</evidence>
<reference evidence="6" key="1">
    <citation type="journal article" date="2019" name="MBio">
        <title>Virus Genomes from Deep Sea Sediments Expand the Ocean Megavirome and Support Independent Origins of Viral Gigantism.</title>
        <authorList>
            <person name="Backstrom D."/>
            <person name="Yutin N."/>
            <person name="Jorgensen S.L."/>
            <person name="Dharamshi J."/>
            <person name="Homa F."/>
            <person name="Zaremba-Niedwiedzka K."/>
            <person name="Spang A."/>
            <person name="Wolf Y.I."/>
            <person name="Koonin E.V."/>
            <person name="Ettema T.J."/>
        </authorList>
    </citation>
    <scope>NUCLEOTIDE SEQUENCE</scope>
</reference>
<dbReference type="PROSITE" id="PS50137">
    <property type="entry name" value="DS_RBD"/>
    <property type="match status" value="1"/>
</dbReference>
<proteinExistence type="predicted"/>
<dbReference type="SUPFAM" id="SSF69065">
    <property type="entry name" value="RNase III domain-like"/>
    <property type="match status" value="2"/>
</dbReference>
<accession>A0A481Z2A4</accession>
<dbReference type="InterPro" id="IPR036389">
    <property type="entry name" value="RNase_III_sf"/>
</dbReference>